<sequence>MIGILIILGVSWLLLHYFEKENLGVLGFRPVKNGLQQFIIGLSFIIFLKLLFILIETQVNGISWSLNQSFDYRSLFGSFWYHLKSALTEDLIFRAALLYLLIKRLGMYRAIFLSAVAFGVYHWFSYGLLGSRIIVLLYVLLTTGFTGYVWGYTYAKTKSILMPLGFHLGWNFINTLFYDTQPYGQLLFQETGNMALQEPYQTYFSLFIGFAPSIITLIFVKSVLKIPSINNLFNSA</sequence>
<dbReference type="RefSeq" id="WP_074978776.1">
    <property type="nucleotide sequence ID" value="NZ_FPAG01000006.1"/>
</dbReference>
<keyword evidence="1" id="KW-0472">Membrane</keyword>
<reference evidence="3 4" key="1">
    <citation type="submission" date="2016-10" db="EMBL/GenBank/DDBJ databases">
        <authorList>
            <person name="de Groot N.N."/>
        </authorList>
    </citation>
    <scope>NUCLEOTIDE SEQUENCE [LARGE SCALE GENOMIC DNA]</scope>
    <source>
        <strain evidence="3 4">CGMCC 1.6114</strain>
    </source>
</reference>
<evidence type="ECO:0000256" key="1">
    <source>
        <dbReference type="SAM" id="Phobius"/>
    </source>
</evidence>
<keyword evidence="1" id="KW-1133">Transmembrane helix</keyword>
<dbReference type="InterPro" id="IPR003675">
    <property type="entry name" value="Rce1/LyrA-like_dom"/>
</dbReference>
<feature type="transmembrane region" description="Helical" evidence="1">
    <location>
        <begin position="130"/>
        <end position="153"/>
    </location>
</feature>
<name>A0A1I6TV07_9FLAO</name>
<proteinExistence type="predicted"/>
<dbReference type="Proteomes" id="UP000183209">
    <property type="component" value="Unassembled WGS sequence"/>
</dbReference>
<gene>
    <name evidence="3" type="ORF">SAMN04487906_2165</name>
</gene>
<feature type="domain" description="CAAX prenyl protease 2/Lysostaphin resistance protein A-like" evidence="2">
    <location>
        <begin position="78"/>
        <end position="173"/>
    </location>
</feature>
<organism evidence="3 4">
    <name type="scientific">Zhouia amylolytica</name>
    <dbReference type="NCBI Taxonomy" id="376730"/>
    <lineage>
        <taxon>Bacteria</taxon>
        <taxon>Pseudomonadati</taxon>
        <taxon>Bacteroidota</taxon>
        <taxon>Flavobacteriia</taxon>
        <taxon>Flavobacteriales</taxon>
        <taxon>Flavobacteriaceae</taxon>
        <taxon>Zhouia</taxon>
    </lineage>
</organism>
<feature type="transmembrane region" description="Helical" evidence="1">
    <location>
        <begin position="36"/>
        <end position="55"/>
    </location>
</feature>
<dbReference type="GO" id="GO:0080120">
    <property type="term" value="P:CAAX-box protein maturation"/>
    <property type="evidence" value="ECO:0007669"/>
    <property type="project" value="UniProtKB-ARBA"/>
</dbReference>
<dbReference type="OrthoDB" id="193898at2"/>
<protein>
    <recommendedName>
        <fullName evidence="2">CAAX prenyl protease 2/Lysostaphin resistance protein A-like domain-containing protein</fullName>
    </recommendedName>
</protein>
<dbReference type="PANTHER" id="PTHR39430">
    <property type="entry name" value="MEMBRANE-ASSOCIATED PROTEASE-RELATED"/>
    <property type="match status" value="1"/>
</dbReference>
<dbReference type="EMBL" id="FPAG01000006">
    <property type="protein sequence ID" value="SFS93000.1"/>
    <property type="molecule type" value="Genomic_DNA"/>
</dbReference>
<evidence type="ECO:0000259" key="2">
    <source>
        <dbReference type="Pfam" id="PF02517"/>
    </source>
</evidence>
<dbReference type="Pfam" id="PF02517">
    <property type="entry name" value="Rce1-like"/>
    <property type="match status" value="1"/>
</dbReference>
<accession>A0A1I6TV07</accession>
<evidence type="ECO:0000313" key="3">
    <source>
        <dbReference type="EMBL" id="SFS93000.1"/>
    </source>
</evidence>
<feature type="transmembrane region" description="Helical" evidence="1">
    <location>
        <begin position="200"/>
        <end position="220"/>
    </location>
</feature>
<feature type="transmembrane region" description="Helical" evidence="1">
    <location>
        <begin position="106"/>
        <end position="124"/>
    </location>
</feature>
<dbReference type="GO" id="GO:0004175">
    <property type="term" value="F:endopeptidase activity"/>
    <property type="evidence" value="ECO:0007669"/>
    <property type="project" value="UniProtKB-ARBA"/>
</dbReference>
<evidence type="ECO:0000313" key="4">
    <source>
        <dbReference type="Proteomes" id="UP000183209"/>
    </source>
</evidence>
<feature type="transmembrane region" description="Helical" evidence="1">
    <location>
        <begin position="160"/>
        <end position="180"/>
    </location>
</feature>
<keyword evidence="1" id="KW-0812">Transmembrane</keyword>
<dbReference type="AlphaFoldDB" id="A0A1I6TV07"/>
<dbReference type="PANTHER" id="PTHR39430:SF1">
    <property type="entry name" value="PROTEASE"/>
    <property type="match status" value="1"/>
</dbReference>